<dbReference type="InterPro" id="IPR041679">
    <property type="entry name" value="DNA2/NAM7-like_C"/>
</dbReference>
<dbReference type="PANTHER" id="PTHR10887:SF522">
    <property type="entry name" value="P-LOOP CONTAINING NUCLEOSIDE TRIPHOSPHATE HYDROLASES SUPERFAMILY PROTEIN"/>
    <property type="match status" value="1"/>
</dbReference>
<dbReference type="InterPro" id="IPR045055">
    <property type="entry name" value="DNA2/NAM7-like"/>
</dbReference>
<sequence length="617" mass="70315">MMDIGFRTLVCLPREDDIADLLKNLKNHFPSFNFSGTVVLNKVNYLGNTENHNMFHDMRLENRAQALYCCIFLWRSFVKEIGFVLGLKPYCKEKCVHDGSNMCDKTKLLVFSWSSFKTKVSALAMEVKKCSHLLIDRFSDISLSDDDIQNLNKLTRGISHLENQMQNCDITHSNVERIFGLGSGLGFDLEGIGFYITELNETRMNCLGLIEIVVNSIELPQLNDRKEFEEFCIKHSRTIICTPACSSQLHDLKLDSIDILLVDDAGQIRESDMLMPLSFSPRHIVMLGDHLHIQPMVKSEVCQDAGFGSSLFQRLSHIYSQKKILCKQYMINPSISQFMNEHFYEGRLEDGWIVKSDGYNNLLKKFPSYTYGFFDISAVDELREKGNFFVESAAVMGLLQSLCKGLTNDTGKINVGMVCLSYSKMDEMQNFLGIKYENHERINVEVSSLDNLSQKWYDVVILSSVFDDKSELPEGNKINVALTKSRHCLWIIGEAVKLGASGDTWQKLIANAKERRCCAKLNSKVLAKVMRQSEAYHQDRDRSTAANSALPKNIMQKDFTWTLSLSNLKSQYEHTVAGEFASEETKERGKRRLETALDILKDHGVIGHHKVEFEVKN</sequence>
<reference evidence="3" key="2">
    <citation type="submission" date="2013-04" db="UniProtKB">
        <authorList>
            <consortium name="EnsemblPlants"/>
        </authorList>
    </citation>
    <scope>IDENTIFICATION</scope>
</reference>
<dbReference type="OMA" id="YENHERI"/>
<proteinExistence type="predicted"/>
<dbReference type="GO" id="GO:0004386">
    <property type="term" value="F:helicase activity"/>
    <property type="evidence" value="ECO:0007669"/>
    <property type="project" value="InterPro"/>
</dbReference>
<feature type="domain" description="DNA2/NAM7 helicase helicase" evidence="1">
    <location>
        <begin position="224"/>
        <end position="300"/>
    </location>
</feature>
<name>J3N9W6_ORYBR</name>
<dbReference type="EnsemblPlants" id="OB11G26020.1">
    <property type="protein sequence ID" value="OB11G26020.1"/>
    <property type="gene ID" value="OB11G26020"/>
</dbReference>
<keyword evidence="4" id="KW-1185">Reference proteome</keyword>
<evidence type="ECO:0000313" key="3">
    <source>
        <dbReference type="EnsemblPlants" id="OB11G26020.1"/>
    </source>
</evidence>
<dbReference type="eggNOG" id="KOG1801">
    <property type="taxonomic scope" value="Eukaryota"/>
</dbReference>
<dbReference type="Pfam" id="PF13086">
    <property type="entry name" value="AAA_11"/>
    <property type="match status" value="1"/>
</dbReference>
<dbReference type="Gramene" id="OB11G26020.1">
    <property type="protein sequence ID" value="OB11G26020.1"/>
    <property type="gene ID" value="OB11G26020"/>
</dbReference>
<dbReference type="Pfam" id="PF13087">
    <property type="entry name" value="AAA_12"/>
    <property type="match status" value="1"/>
</dbReference>
<dbReference type="STRING" id="4533.J3N9W6"/>
<evidence type="ECO:0000259" key="1">
    <source>
        <dbReference type="Pfam" id="PF13086"/>
    </source>
</evidence>
<evidence type="ECO:0000313" key="4">
    <source>
        <dbReference type="Proteomes" id="UP000006038"/>
    </source>
</evidence>
<dbReference type="HOGENOM" id="CLU_443048_0_0_1"/>
<feature type="domain" description="DNA2/NAM7 helicase-like C-terminal" evidence="2">
    <location>
        <begin position="309"/>
        <end position="495"/>
    </location>
</feature>
<dbReference type="AlphaFoldDB" id="J3N9W6"/>
<organism evidence="3">
    <name type="scientific">Oryza brachyantha</name>
    <name type="common">malo sina</name>
    <dbReference type="NCBI Taxonomy" id="4533"/>
    <lineage>
        <taxon>Eukaryota</taxon>
        <taxon>Viridiplantae</taxon>
        <taxon>Streptophyta</taxon>
        <taxon>Embryophyta</taxon>
        <taxon>Tracheophyta</taxon>
        <taxon>Spermatophyta</taxon>
        <taxon>Magnoliopsida</taxon>
        <taxon>Liliopsida</taxon>
        <taxon>Poales</taxon>
        <taxon>Poaceae</taxon>
        <taxon>BOP clade</taxon>
        <taxon>Oryzoideae</taxon>
        <taxon>Oryzeae</taxon>
        <taxon>Oryzinae</taxon>
        <taxon>Oryza</taxon>
    </lineage>
</organism>
<evidence type="ECO:0008006" key="5">
    <source>
        <dbReference type="Google" id="ProtNLM"/>
    </source>
</evidence>
<dbReference type="Gene3D" id="3.40.50.300">
    <property type="entry name" value="P-loop containing nucleotide triphosphate hydrolases"/>
    <property type="match status" value="2"/>
</dbReference>
<accession>J3N9W6</accession>
<reference evidence="3" key="1">
    <citation type="journal article" date="2013" name="Nat. Commun.">
        <title>Whole-genome sequencing of Oryza brachyantha reveals mechanisms underlying Oryza genome evolution.</title>
        <authorList>
            <person name="Chen J."/>
            <person name="Huang Q."/>
            <person name="Gao D."/>
            <person name="Wang J."/>
            <person name="Lang Y."/>
            <person name="Liu T."/>
            <person name="Li B."/>
            <person name="Bai Z."/>
            <person name="Luis Goicoechea J."/>
            <person name="Liang C."/>
            <person name="Chen C."/>
            <person name="Zhang W."/>
            <person name="Sun S."/>
            <person name="Liao Y."/>
            <person name="Zhang X."/>
            <person name="Yang L."/>
            <person name="Song C."/>
            <person name="Wang M."/>
            <person name="Shi J."/>
            <person name="Liu G."/>
            <person name="Liu J."/>
            <person name="Zhou H."/>
            <person name="Zhou W."/>
            <person name="Yu Q."/>
            <person name="An N."/>
            <person name="Chen Y."/>
            <person name="Cai Q."/>
            <person name="Wang B."/>
            <person name="Liu B."/>
            <person name="Min J."/>
            <person name="Huang Y."/>
            <person name="Wu H."/>
            <person name="Li Z."/>
            <person name="Zhang Y."/>
            <person name="Yin Y."/>
            <person name="Song W."/>
            <person name="Jiang J."/>
            <person name="Jackson S.A."/>
            <person name="Wing R.A."/>
            <person name="Wang J."/>
            <person name="Chen M."/>
        </authorList>
    </citation>
    <scope>NUCLEOTIDE SEQUENCE [LARGE SCALE GENOMIC DNA]</scope>
    <source>
        <strain evidence="3">cv. IRGC 101232</strain>
    </source>
</reference>
<dbReference type="Proteomes" id="UP000006038">
    <property type="component" value="Chromosome 11"/>
</dbReference>
<dbReference type="SUPFAM" id="SSF52540">
    <property type="entry name" value="P-loop containing nucleoside triphosphate hydrolases"/>
    <property type="match status" value="1"/>
</dbReference>
<dbReference type="PANTHER" id="PTHR10887">
    <property type="entry name" value="DNA2/NAM7 HELICASE FAMILY"/>
    <property type="match status" value="1"/>
</dbReference>
<dbReference type="InterPro" id="IPR041677">
    <property type="entry name" value="DNA2/NAM7_AAA_11"/>
</dbReference>
<dbReference type="FunFam" id="3.40.50.300:FF:002328">
    <property type="entry name" value="Helicase-like protein"/>
    <property type="match status" value="1"/>
</dbReference>
<dbReference type="InterPro" id="IPR027417">
    <property type="entry name" value="P-loop_NTPase"/>
</dbReference>
<protein>
    <recommendedName>
        <fullName evidence="5">DNA2/NAM7 helicase-like C-terminal domain-containing protein</fullName>
    </recommendedName>
</protein>
<evidence type="ECO:0000259" key="2">
    <source>
        <dbReference type="Pfam" id="PF13087"/>
    </source>
</evidence>